<sequence length="338" mass="39280">MNVNENERYGIKLIYDVIELFSTNEELAFSKVNNNISKLTENKFRGMMDDSNNLFDNLYNLFNIYNICVEKQNRSNVYYKMLISNITKDIYNDLLEDFQKSLEYTENIDNFIRFLKNKDSLKLDITFFIPIIEQDSEFAEDILLDDTCIYFNIIIKFLNKTGFKSILYKICLEIIDALTFYFIYNDDSNNILINAKMIHNILKLKSDLNVELHGTQVNIFVDFLFSIKDKKLNETIGNDGFLVVSNIMRQYGGEEAEQLANVIEKSGDMAPLQAVKRCIEIMKEDMDNTKKLALNTFKQLDIELPFENTIKGFGKDIINNGDQIEKLINGNSNIGKEN</sequence>
<name>A0A481YP18_9VIRU</name>
<proteinExistence type="predicted"/>
<gene>
    <name evidence="1" type="ORF">LCDPAC02_02620</name>
</gene>
<protein>
    <submittedName>
        <fullName evidence="1">Uncharacterized protein</fullName>
    </submittedName>
</protein>
<reference evidence="1" key="1">
    <citation type="journal article" date="2019" name="MBio">
        <title>Virus Genomes from Deep Sea Sediments Expand the Ocean Megavirome and Support Independent Origins of Viral Gigantism.</title>
        <authorList>
            <person name="Backstrom D."/>
            <person name="Yutin N."/>
            <person name="Jorgensen S.L."/>
            <person name="Dharamshi J."/>
            <person name="Homa F."/>
            <person name="Zaremba-Niedwiedzka K."/>
            <person name="Spang A."/>
            <person name="Wolf Y.I."/>
            <person name="Koonin E.V."/>
            <person name="Ettema T.J."/>
        </authorList>
    </citation>
    <scope>NUCLEOTIDE SEQUENCE</scope>
</reference>
<dbReference type="EMBL" id="MK500302">
    <property type="protein sequence ID" value="QBK85063.1"/>
    <property type="molecule type" value="Genomic_DNA"/>
</dbReference>
<organism evidence="1">
    <name type="scientific">Pithovirus LCDPAC02</name>
    <dbReference type="NCBI Taxonomy" id="2506601"/>
    <lineage>
        <taxon>Viruses</taxon>
        <taxon>Pithoviruses</taxon>
    </lineage>
</organism>
<accession>A0A481YP18</accession>
<evidence type="ECO:0000313" key="1">
    <source>
        <dbReference type="EMBL" id="QBK85063.1"/>
    </source>
</evidence>